<dbReference type="PROSITE" id="PS52016">
    <property type="entry name" value="TONB_DEPENDENT_REC_3"/>
    <property type="match status" value="1"/>
</dbReference>
<dbReference type="InterPro" id="IPR011276">
    <property type="entry name" value="TonB_haem/Hb_rcpt"/>
</dbReference>
<feature type="domain" description="TonB-dependent receptor-like beta-barrel" evidence="14">
    <location>
        <begin position="275"/>
        <end position="677"/>
    </location>
</feature>
<feature type="signal peptide" evidence="13">
    <location>
        <begin position="1"/>
        <end position="22"/>
    </location>
</feature>
<keyword evidence="17" id="KW-1185">Reference proteome</keyword>
<keyword evidence="9 10" id="KW-0998">Cell outer membrane</keyword>
<dbReference type="InterPro" id="IPR037066">
    <property type="entry name" value="Plug_dom_sf"/>
</dbReference>
<dbReference type="HOGENOM" id="CLU_008287_19_3_5"/>
<dbReference type="GO" id="GO:0009279">
    <property type="term" value="C:cell outer membrane"/>
    <property type="evidence" value="ECO:0007669"/>
    <property type="project" value="UniProtKB-SubCell"/>
</dbReference>
<evidence type="ECO:0000256" key="13">
    <source>
        <dbReference type="SAM" id="SignalP"/>
    </source>
</evidence>
<dbReference type="PROSITE" id="PS01156">
    <property type="entry name" value="TONB_DEPENDENT_REC_2"/>
    <property type="match status" value="1"/>
</dbReference>
<protein>
    <recommendedName>
        <fullName evidence="18">TonB-denpendent receptor</fullName>
    </recommendedName>
</protein>
<dbReference type="EMBL" id="CP006644">
    <property type="protein sequence ID" value="AHE53371.1"/>
    <property type="molecule type" value="Genomic_DNA"/>
</dbReference>
<dbReference type="Proteomes" id="UP000018851">
    <property type="component" value="Chromosome"/>
</dbReference>
<evidence type="ECO:0000256" key="2">
    <source>
        <dbReference type="ARBA" id="ARBA00009810"/>
    </source>
</evidence>
<keyword evidence="8 10" id="KW-0472">Membrane</keyword>
<evidence type="ECO:0000256" key="1">
    <source>
        <dbReference type="ARBA" id="ARBA00004571"/>
    </source>
</evidence>
<dbReference type="GO" id="GO:0044718">
    <property type="term" value="P:siderophore transmembrane transport"/>
    <property type="evidence" value="ECO:0007669"/>
    <property type="project" value="TreeGrafter"/>
</dbReference>
<evidence type="ECO:0000259" key="15">
    <source>
        <dbReference type="Pfam" id="PF07715"/>
    </source>
</evidence>
<keyword evidence="7 12" id="KW-0798">TonB box</keyword>
<name>W0A8E5_9SPHN</name>
<dbReference type="InterPro" id="IPR000531">
    <property type="entry name" value="Beta-barrel_TonB"/>
</dbReference>
<dbReference type="InterPro" id="IPR036942">
    <property type="entry name" value="Beta-barrel_TonB_sf"/>
</dbReference>
<dbReference type="InterPro" id="IPR012910">
    <property type="entry name" value="Plug_dom"/>
</dbReference>
<dbReference type="PANTHER" id="PTHR30069:SF41">
    <property type="entry name" value="HEME_HEMOPEXIN UTILIZATION PROTEIN C"/>
    <property type="match status" value="1"/>
</dbReference>
<evidence type="ECO:0000256" key="8">
    <source>
        <dbReference type="ARBA" id="ARBA00023136"/>
    </source>
</evidence>
<dbReference type="Pfam" id="PF07715">
    <property type="entry name" value="Plug"/>
    <property type="match status" value="1"/>
</dbReference>
<keyword evidence="4 10" id="KW-1134">Transmembrane beta strand</keyword>
<evidence type="ECO:0000256" key="11">
    <source>
        <dbReference type="PROSITE-ProRule" id="PRU10144"/>
    </source>
</evidence>
<keyword evidence="5 10" id="KW-0812">Transmembrane</keyword>
<evidence type="ECO:0000313" key="16">
    <source>
        <dbReference type="EMBL" id="AHE53371.1"/>
    </source>
</evidence>
<evidence type="ECO:0000256" key="9">
    <source>
        <dbReference type="ARBA" id="ARBA00023237"/>
    </source>
</evidence>
<accession>W0A8E5</accession>
<dbReference type="InterPro" id="IPR010917">
    <property type="entry name" value="TonB_rcpt_CS"/>
</dbReference>
<dbReference type="GO" id="GO:0015232">
    <property type="term" value="F:heme transmembrane transporter activity"/>
    <property type="evidence" value="ECO:0007669"/>
    <property type="project" value="InterPro"/>
</dbReference>
<dbReference type="Gene3D" id="2.170.130.10">
    <property type="entry name" value="TonB-dependent receptor, plug domain"/>
    <property type="match status" value="1"/>
</dbReference>
<feature type="domain" description="TonB-dependent receptor plug" evidence="15">
    <location>
        <begin position="65"/>
        <end position="175"/>
    </location>
</feature>
<dbReference type="Gene3D" id="2.40.170.20">
    <property type="entry name" value="TonB-dependent receptor, beta-barrel domain"/>
    <property type="match status" value="1"/>
</dbReference>
<dbReference type="eggNOG" id="COG4771">
    <property type="taxonomic scope" value="Bacteria"/>
</dbReference>
<dbReference type="InterPro" id="IPR039426">
    <property type="entry name" value="TonB-dep_rcpt-like"/>
</dbReference>
<keyword evidence="3 10" id="KW-0813">Transport</keyword>
<proteinExistence type="inferred from homology"/>
<dbReference type="NCBIfam" id="TIGR01785">
    <property type="entry name" value="TonB-hemin"/>
    <property type="match status" value="1"/>
</dbReference>
<reference evidence="16 17" key="1">
    <citation type="submission" date="2013-07" db="EMBL/GenBank/DDBJ databases">
        <title>Completed genome of Sphingomonas sanxanigenens NX02.</title>
        <authorList>
            <person name="Ma T."/>
            <person name="Huang H."/>
            <person name="Wu M."/>
            <person name="Li X."/>
            <person name="Li G."/>
        </authorList>
    </citation>
    <scope>NUCLEOTIDE SEQUENCE [LARGE SCALE GENOMIC DNA]</scope>
    <source>
        <strain evidence="16 17">NX02</strain>
    </source>
</reference>
<evidence type="ECO:0000256" key="12">
    <source>
        <dbReference type="RuleBase" id="RU003357"/>
    </source>
</evidence>
<evidence type="ECO:0008006" key="18">
    <source>
        <dbReference type="Google" id="ProtNLM"/>
    </source>
</evidence>
<dbReference type="RefSeq" id="WP_025291628.1">
    <property type="nucleotide sequence ID" value="NZ_CP006644.1"/>
</dbReference>
<feature type="chain" id="PRO_5004786042" description="TonB-denpendent receptor" evidence="13">
    <location>
        <begin position="23"/>
        <end position="704"/>
    </location>
</feature>
<dbReference type="SUPFAM" id="SSF56935">
    <property type="entry name" value="Porins"/>
    <property type="match status" value="1"/>
</dbReference>
<sequence length="704" mass="76008">MKKTTGLLCGVALLFVPGVALAQASGAPQPAADAQAKKDEEADGAETILTLDRLVVSAGADKVAIDTPQAVTALDQEDIDRTQATTIGELLEGIPGVSVQGGVSALGQGFNIRGLGTGLADSDSRILMTVDGVTKFFEQYRMGAFFSEPELYKRVEVLRGPASSTLYGAGVLAGVVNFTTKDASDFLSDGDRIAVRLKGSTETNAEGHLLSGIVATEPVAGVELLGSYNYRRSENYEDGHGDEVNPSNALSDSWLVKARVSIGGNRKHAIWASYQDWISDSAQIYDQAGALAVLPVRRRVHDKTGVLGYVNDFGGSKLFNVEAQVSYADSVIHQTETAFLGALDYSEFSYETKQARLQNTSNLELGGDWNLVFILGGQWSEQKRRNPRKSATTGVIAPGAATHPEGDMTKYGLYAQAELMWSDKLTIIPGARIDWTDMKPGNAIVNGVETVIPGARAVHNNGVSPKLAAIYALTDWVSVFGSIAHTVRMPVLDELYSRTSATAANVALDLKPEKSDNYELGFTLSFDGIASPRDRFRLKTTAFRNNVKDLITRGTATSPYFINVGESRFEGIEVEAEYGLRGFFARGSLAIIDGKDRLNDLYLNTIPANQYNLTLGYADPVSGLSGGWRGEFAEKQDKVTTAALATPGYSVHDLFFAFKPQRGAARGFEFRIGAENLFDKYFERHLSSLPAQGRTFRFTVAAGF</sequence>
<dbReference type="STRING" id="1123269.NX02_08235"/>
<evidence type="ECO:0000256" key="5">
    <source>
        <dbReference type="ARBA" id="ARBA00022692"/>
    </source>
</evidence>
<dbReference type="OrthoDB" id="9796221at2"/>
<evidence type="ECO:0000313" key="17">
    <source>
        <dbReference type="Proteomes" id="UP000018851"/>
    </source>
</evidence>
<evidence type="ECO:0000256" key="7">
    <source>
        <dbReference type="ARBA" id="ARBA00023077"/>
    </source>
</evidence>
<dbReference type="Pfam" id="PF00593">
    <property type="entry name" value="TonB_dep_Rec_b-barrel"/>
    <property type="match status" value="1"/>
</dbReference>
<evidence type="ECO:0000256" key="4">
    <source>
        <dbReference type="ARBA" id="ARBA00022452"/>
    </source>
</evidence>
<evidence type="ECO:0000259" key="14">
    <source>
        <dbReference type="Pfam" id="PF00593"/>
    </source>
</evidence>
<dbReference type="AlphaFoldDB" id="W0A8E5"/>
<evidence type="ECO:0000256" key="3">
    <source>
        <dbReference type="ARBA" id="ARBA00022448"/>
    </source>
</evidence>
<feature type="short sequence motif" description="TonB C-terminal box" evidence="11">
    <location>
        <begin position="687"/>
        <end position="704"/>
    </location>
</feature>
<dbReference type="KEGG" id="ssan:NX02_08235"/>
<organism evidence="16 17">
    <name type="scientific">Sphingomonas sanxanigenens DSM 19645 = NX02</name>
    <dbReference type="NCBI Taxonomy" id="1123269"/>
    <lineage>
        <taxon>Bacteria</taxon>
        <taxon>Pseudomonadati</taxon>
        <taxon>Pseudomonadota</taxon>
        <taxon>Alphaproteobacteria</taxon>
        <taxon>Sphingomonadales</taxon>
        <taxon>Sphingomonadaceae</taxon>
        <taxon>Sphingomonas</taxon>
    </lineage>
</organism>
<comment type="similarity">
    <text evidence="2 10 12">Belongs to the TonB-dependent receptor family.</text>
</comment>
<comment type="subcellular location">
    <subcellularLocation>
        <location evidence="1 10">Cell outer membrane</location>
        <topology evidence="1 10">Multi-pass membrane protein</topology>
    </subcellularLocation>
</comment>
<evidence type="ECO:0000256" key="10">
    <source>
        <dbReference type="PROSITE-ProRule" id="PRU01360"/>
    </source>
</evidence>
<dbReference type="CDD" id="cd01347">
    <property type="entry name" value="ligand_gated_channel"/>
    <property type="match status" value="1"/>
</dbReference>
<keyword evidence="6 13" id="KW-0732">Signal</keyword>
<gene>
    <name evidence="16" type="ORF">NX02_08235</name>
</gene>
<evidence type="ECO:0000256" key="6">
    <source>
        <dbReference type="ARBA" id="ARBA00022729"/>
    </source>
</evidence>
<dbReference type="PATRIC" id="fig|1123269.5.peg.1613"/>
<dbReference type="PANTHER" id="PTHR30069">
    <property type="entry name" value="TONB-DEPENDENT OUTER MEMBRANE RECEPTOR"/>
    <property type="match status" value="1"/>
</dbReference>
<dbReference type="GO" id="GO:0015344">
    <property type="term" value="F:siderophore uptake transmembrane transporter activity"/>
    <property type="evidence" value="ECO:0007669"/>
    <property type="project" value="TreeGrafter"/>
</dbReference>